<evidence type="ECO:0000259" key="7">
    <source>
        <dbReference type="PROSITE" id="PS51462"/>
    </source>
</evidence>
<gene>
    <name evidence="8" type="ORF">ACFQ0P_10495</name>
</gene>
<proteinExistence type="predicted"/>
<evidence type="ECO:0000256" key="5">
    <source>
        <dbReference type="ARBA" id="ARBA00022842"/>
    </source>
</evidence>
<dbReference type="GO" id="GO:0035539">
    <property type="term" value="F:8-oxo-7,8-dihydrodeoxyguanosine triphosphate pyrophosphatase activity"/>
    <property type="evidence" value="ECO:0007669"/>
    <property type="project" value="UniProtKB-EC"/>
</dbReference>
<accession>A0ABW3AIP1</accession>
<dbReference type="PANTHER" id="PTHR12992">
    <property type="entry name" value="NUDIX HYDROLASE"/>
    <property type="match status" value="1"/>
</dbReference>
<comment type="cofactor">
    <cofactor evidence="2">
        <name>Mg(2+)</name>
        <dbReference type="ChEBI" id="CHEBI:18420"/>
    </cofactor>
</comment>
<dbReference type="Pfam" id="PF00293">
    <property type="entry name" value="NUDIX"/>
    <property type="match status" value="1"/>
</dbReference>
<evidence type="ECO:0000256" key="1">
    <source>
        <dbReference type="ARBA" id="ARBA00001936"/>
    </source>
</evidence>
<comment type="cofactor">
    <cofactor evidence="1">
        <name>Mn(2+)</name>
        <dbReference type="ChEBI" id="CHEBI:29035"/>
    </cofactor>
</comment>
<reference evidence="9" key="1">
    <citation type="journal article" date="2019" name="Int. J. Syst. Evol. Microbiol.">
        <title>The Global Catalogue of Microorganisms (GCM) 10K type strain sequencing project: providing services to taxonomists for standard genome sequencing and annotation.</title>
        <authorList>
            <consortium name="The Broad Institute Genomics Platform"/>
            <consortium name="The Broad Institute Genome Sequencing Center for Infectious Disease"/>
            <person name="Wu L."/>
            <person name="Ma J."/>
        </authorList>
    </citation>
    <scope>NUCLEOTIDE SEQUENCE [LARGE SCALE GENOMIC DNA]</scope>
    <source>
        <strain evidence="9">CCUG 54523</strain>
    </source>
</reference>
<evidence type="ECO:0000256" key="6">
    <source>
        <dbReference type="ARBA" id="ARBA00023211"/>
    </source>
</evidence>
<dbReference type="InterPro" id="IPR000086">
    <property type="entry name" value="NUDIX_hydrolase_dom"/>
</dbReference>
<feature type="domain" description="Nudix hydrolase" evidence="7">
    <location>
        <begin position="39"/>
        <end position="186"/>
    </location>
</feature>
<evidence type="ECO:0000256" key="3">
    <source>
        <dbReference type="ARBA" id="ARBA00022723"/>
    </source>
</evidence>
<keyword evidence="4 8" id="KW-0378">Hydrolase</keyword>
<evidence type="ECO:0000313" key="8">
    <source>
        <dbReference type="EMBL" id="MFD0790832.1"/>
    </source>
</evidence>
<protein>
    <submittedName>
        <fullName evidence="8">NUDIX hydrolase</fullName>
        <ecNumber evidence="8">3.6.1.55</ecNumber>
    </submittedName>
</protein>
<organism evidence="8 9">
    <name type="scientific">Microbacterium insulae</name>
    <dbReference type="NCBI Taxonomy" id="483014"/>
    <lineage>
        <taxon>Bacteria</taxon>
        <taxon>Bacillati</taxon>
        <taxon>Actinomycetota</taxon>
        <taxon>Actinomycetes</taxon>
        <taxon>Micrococcales</taxon>
        <taxon>Microbacteriaceae</taxon>
        <taxon>Microbacterium</taxon>
    </lineage>
</organism>
<dbReference type="InterPro" id="IPR015797">
    <property type="entry name" value="NUDIX_hydrolase-like_dom_sf"/>
</dbReference>
<dbReference type="Proteomes" id="UP001597055">
    <property type="component" value="Unassembled WGS sequence"/>
</dbReference>
<dbReference type="PROSITE" id="PS51462">
    <property type="entry name" value="NUDIX"/>
    <property type="match status" value="1"/>
</dbReference>
<comment type="caution">
    <text evidence="8">The sequence shown here is derived from an EMBL/GenBank/DDBJ whole genome shotgun (WGS) entry which is preliminary data.</text>
</comment>
<evidence type="ECO:0000256" key="4">
    <source>
        <dbReference type="ARBA" id="ARBA00022801"/>
    </source>
</evidence>
<keyword evidence="9" id="KW-1185">Reference proteome</keyword>
<keyword evidence="3" id="KW-0479">Metal-binding</keyword>
<sequence length="250" mass="26609">MLAESSSSSARAQLAALADAASRERGGFPGLAGLPSAADARPAAVLMLFGVLDSMPSGHEAHAVSRDLDVLLLSRASTLRSHAGQVAFPGGRVDPEDEGPVAAALREAREETDLDPAGVEVLGVLEDIPLLYSQHLVTPVLAWWRHPSPVRVVDEAESSDVFRAPVADLLDPANRGSTVIRRDGQVWRGPGFLVPSPGEEPHLVWGFTGMVLDGLFDRLGWTEPWDRERELPLERAGFDASEASSGRAAS</sequence>
<dbReference type="EC" id="3.6.1.55" evidence="8"/>
<dbReference type="SUPFAM" id="SSF55811">
    <property type="entry name" value="Nudix"/>
    <property type="match status" value="1"/>
</dbReference>
<evidence type="ECO:0000256" key="2">
    <source>
        <dbReference type="ARBA" id="ARBA00001946"/>
    </source>
</evidence>
<dbReference type="PANTHER" id="PTHR12992:SF11">
    <property type="entry name" value="MITOCHONDRIAL COENZYME A DIPHOSPHATASE NUDT8"/>
    <property type="match status" value="1"/>
</dbReference>
<keyword evidence="5" id="KW-0460">Magnesium</keyword>
<dbReference type="RefSeq" id="WP_204978658.1">
    <property type="nucleotide sequence ID" value="NZ_JBHTII010000001.1"/>
</dbReference>
<dbReference type="EMBL" id="JBHTII010000001">
    <property type="protein sequence ID" value="MFD0790832.1"/>
    <property type="molecule type" value="Genomic_DNA"/>
</dbReference>
<dbReference type="Gene3D" id="3.90.79.10">
    <property type="entry name" value="Nucleoside Triphosphate Pyrophosphohydrolase"/>
    <property type="match status" value="1"/>
</dbReference>
<dbReference type="InterPro" id="IPR045121">
    <property type="entry name" value="CoAse"/>
</dbReference>
<evidence type="ECO:0000313" key="9">
    <source>
        <dbReference type="Proteomes" id="UP001597055"/>
    </source>
</evidence>
<name>A0ABW3AIP1_9MICO</name>
<keyword evidence="6" id="KW-0464">Manganese</keyword>
<dbReference type="CDD" id="cd03426">
    <property type="entry name" value="NUDIX_CoAse_Nudt7"/>
    <property type="match status" value="1"/>
</dbReference>